<dbReference type="InterPro" id="IPR001650">
    <property type="entry name" value="Helicase_C-like"/>
</dbReference>
<reference evidence="22" key="1">
    <citation type="submission" date="2022-03" db="EMBL/GenBank/DDBJ databases">
        <authorList>
            <person name="Martin H S."/>
        </authorList>
    </citation>
    <scope>NUCLEOTIDE SEQUENCE</scope>
</reference>
<dbReference type="Pfam" id="PF00636">
    <property type="entry name" value="Ribonuclease_3"/>
    <property type="match status" value="1"/>
</dbReference>
<evidence type="ECO:0000256" key="6">
    <source>
        <dbReference type="ARBA" id="ARBA00022741"/>
    </source>
</evidence>
<keyword evidence="15" id="KW-0694">RNA-binding</keyword>
<dbReference type="InterPro" id="IPR038248">
    <property type="entry name" value="Dicer_dimer_sf"/>
</dbReference>
<protein>
    <recommendedName>
        <fullName evidence="24">Dicer-2</fullName>
    </recommendedName>
</protein>
<dbReference type="Pfam" id="PF20931">
    <property type="entry name" value="Dicer_platform"/>
    <property type="match status" value="1"/>
</dbReference>
<keyword evidence="5" id="KW-0677">Repeat</keyword>
<dbReference type="InterPro" id="IPR027417">
    <property type="entry name" value="P-loop_NTPase"/>
</dbReference>
<evidence type="ECO:0000256" key="4">
    <source>
        <dbReference type="ARBA" id="ARBA00022723"/>
    </source>
</evidence>
<evidence type="ECO:0000259" key="17">
    <source>
        <dbReference type="PROSITE" id="PS50142"/>
    </source>
</evidence>
<evidence type="ECO:0000313" key="23">
    <source>
        <dbReference type="Proteomes" id="UP000837857"/>
    </source>
</evidence>
<evidence type="ECO:0000256" key="7">
    <source>
        <dbReference type="ARBA" id="ARBA00022759"/>
    </source>
</evidence>
<dbReference type="CDD" id="cd00593">
    <property type="entry name" value="RIBOc"/>
    <property type="match status" value="1"/>
</dbReference>
<dbReference type="PROSITE" id="PS50142">
    <property type="entry name" value="RNASE_3_2"/>
    <property type="match status" value="1"/>
</dbReference>
<evidence type="ECO:0000256" key="16">
    <source>
        <dbReference type="SAM" id="MobiDB-lite"/>
    </source>
</evidence>
<comment type="similarity">
    <text evidence="14 15">Belongs to the helicase family. Dicer subfamily.</text>
</comment>
<evidence type="ECO:0008006" key="24">
    <source>
        <dbReference type="Google" id="ProtNLM"/>
    </source>
</evidence>
<evidence type="ECO:0000256" key="13">
    <source>
        <dbReference type="ARBA" id="ARBA00023211"/>
    </source>
</evidence>
<keyword evidence="10" id="KW-0067">ATP-binding</keyword>
<dbReference type="Pfam" id="PF04851">
    <property type="entry name" value="ResIII"/>
    <property type="match status" value="1"/>
</dbReference>
<dbReference type="Gene3D" id="3.30.160.380">
    <property type="entry name" value="Dicer dimerisation domain"/>
    <property type="match status" value="1"/>
</dbReference>
<dbReference type="InterPro" id="IPR036085">
    <property type="entry name" value="PAZ_dom_sf"/>
</dbReference>
<dbReference type="SMART" id="SM00535">
    <property type="entry name" value="RIBOc"/>
    <property type="match status" value="1"/>
</dbReference>
<keyword evidence="13" id="KW-0464">Manganese</keyword>
<feature type="domain" description="PAZ" evidence="18">
    <location>
        <begin position="897"/>
        <end position="1006"/>
    </location>
</feature>
<keyword evidence="11" id="KW-0460">Magnesium</keyword>
<evidence type="ECO:0000256" key="5">
    <source>
        <dbReference type="ARBA" id="ARBA00022737"/>
    </source>
</evidence>
<gene>
    <name evidence="22" type="ORF">IPOD504_LOCUS5620</name>
</gene>
<evidence type="ECO:0000256" key="10">
    <source>
        <dbReference type="ARBA" id="ARBA00022840"/>
    </source>
</evidence>
<dbReference type="InterPro" id="IPR048513">
    <property type="entry name" value="Dicer_PBD"/>
</dbReference>
<dbReference type="Pfam" id="PF03368">
    <property type="entry name" value="Dicer_dimer"/>
    <property type="match status" value="1"/>
</dbReference>
<dbReference type="SMART" id="SM00949">
    <property type="entry name" value="PAZ"/>
    <property type="match status" value="1"/>
</dbReference>
<keyword evidence="9" id="KW-0347">Helicase</keyword>
<name>A0ABN8I6S2_9NEOP</name>
<dbReference type="SMART" id="SM00490">
    <property type="entry name" value="HELICc"/>
    <property type="match status" value="1"/>
</dbReference>
<dbReference type="SUPFAM" id="SSF101690">
    <property type="entry name" value="PAZ domain"/>
    <property type="match status" value="1"/>
</dbReference>
<dbReference type="InterPro" id="IPR005034">
    <property type="entry name" value="Dicer_dimerisation"/>
</dbReference>
<dbReference type="Proteomes" id="UP000837857">
    <property type="component" value="Chromosome 17"/>
</dbReference>
<dbReference type="PANTHER" id="PTHR14950">
    <property type="entry name" value="DICER-RELATED"/>
    <property type="match status" value="1"/>
</dbReference>
<keyword evidence="4" id="KW-0479">Metal-binding</keyword>
<dbReference type="InterPro" id="IPR014001">
    <property type="entry name" value="Helicase_ATP-bd"/>
</dbReference>
<evidence type="ECO:0000256" key="15">
    <source>
        <dbReference type="PROSITE-ProRule" id="PRU00657"/>
    </source>
</evidence>
<evidence type="ECO:0000259" key="18">
    <source>
        <dbReference type="PROSITE" id="PS50821"/>
    </source>
</evidence>
<evidence type="ECO:0000259" key="19">
    <source>
        <dbReference type="PROSITE" id="PS51192"/>
    </source>
</evidence>
<dbReference type="EMBL" id="OW152829">
    <property type="protein sequence ID" value="CAH2047079.1"/>
    <property type="molecule type" value="Genomic_DNA"/>
</dbReference>
<evidence type="ECO:0000256" key="12">
    <source>
        <dbReference type="ARBA" id="ARBA00023158"/>
    </source>
</evidence>
<dbReference type="SUPFAM" id="SSF52540">
    <property type="entry name" value="P-loop containing nucleoside triphosphate hydrolases"/>
    <property type="match status" value="1"/>
</dbReference>
<proteinExistence type="inferred from homology"/>
<evidence type="ECO:0000256" key="9">
    <source>
        <dbReference type="ARBA" id="ARBA00022806"/>
    </source>
</evidence>
<dbReference type="Pfam" id="PF02170">
    <property type="entry name" value="PAZ"/>
    <property type="match status" value="1"/>
</dbReference>
<dbReference type="CDD" id="cd15903">
    <property type="entry name" value="Dicer_PBD"/>
    <property type="match status" value="1"/>
</dbReference>
<dbReference type="InterPro" id="IPR003100">
    <property type="entry name" value="PAZ_dom"/>
</dbReference>
<evidence type="ECO:0000259" key="21">
    <source>
        <dbReference type="PROSITE" id="PS51327"/>
    </source>
</evidence>
<feature type="compositionally biased region" description="Acidic residues" evidence="16">
    <location>
        <begin position="44"/>
        <end position="54"/>
    </location>
</feature>
<accession>A0ABN8I6S2</accession>
<keyword evidence="12" id="KW-0943">RNA-mediated gene silencing</keyword>
<feature type="non-terminal residue" evidence="22">
    <location>
        <position position="1"/>
    </location>
</feature>
<dbReference type="PANTHER" id="PTHR14950:SF37">
    <property type="entry name" value="ENDORIBONUCLEASE DICER"/>
    <property type="match status" value="1"/>
</dbReference>
<feature type="domain" description="Helicase C-terminal" evidence="20">
    <location>
        <begin position="433"/>
        <end position="595"/>
    </location>
</feature>
<keyword evidence="23" id="KW-1185">Reference proteome</keyword>
<dbReference type="InterPro" id="IPR036389">
    <property type="entry name" value="RNase_III_sf"/>
</dbReference>
<dbReference type="PROSITE" id="PS51194">
    <property type="entry name" value="HELICASE_CTER"/>
    <property type="match status" value="1"/>
</dbReference>
<dbReference type="Gene3D" id="1.10.1520.10">
    <property type="entry name" value="Ribonuclease III domain"/>
    <property type="match status" value="1"/>
</dbReference>
<dbReference type="CDD" id="cd18034">
    <property type="entry name" value="DEXHc_dicer"/>
    <property type="match status" value="1"/>
</dbReference>
<dbReference type="SUPFAM" id="SSF69065">
    <property type="entry name" value="RNase III domain-like"/>
    <property type="match status" value="1"/>
</dbReference>
<dbReference type="PROSITE" id="PS51192">
    <property type="entry name" value="HELICASE_ATP_BIND_1"/>
    <property type="match status" value="1"/>
</dbReference>
<dbReference type="InterPro" id="IPR000999">
    <property type="entry name" value="RNase_III_dom"/>
</dbReference>
<feature type="domain" description="Dicer dsRNA-binding fold" evidence="21">
    <location>
        <begin position="629"/>
        <end position="720"/>
    </location>
</feature>
<evidence type="ECO:0000259" key="20">
    <source>
        <dbReference type="PROSITE" id="PS51194"/>
    </source>
</evidence>
<evidence type="ECO:0000256" key="2">
    <source>
        <dbReference type="ARBA" id="ARBA00001946"/>
    </source>
</evidence>
<dbReference type="Pfam" id="PF00271">
    <property type="entry name" value="Helicase_C"/>
    <property type="match status" value="1"/>
</dbReference>
<keyword evidence="6" id="KW-0547">Nucleotide-binding</keyword>
<feature type="domain" description="RNase III" evidence="17">
    <location>
        <begin position="1230"/>
        <end position="1316"/>
    </location>
</feature>
<comment type="cofactor">
    <cofactor evidence="1">
        <name>Mn(2+)</name>
        <dbReference type="ChEBI" id="CHEBI:29035"/>
    </cofactor>
</comment>
<feature type="region of interest" description="Disordered" evidence="16">
    <location>
        <begin position="31"/>
        <end position="55"/>
    </location>
</feature>
<keyword evidence="8" id="KW-0378">Hydrolase</keyword>
<evidence type="ECO:0000256" key="3">
    <source>
        <dbReference type="ARBA" id="ARBA00022722"/>
    </source>
</evidence>
<evidence type="ECO:0000313" key="22">
    <source>
        <dbReference type="EMBL" id="CAH2047079.1"/>
    </source>
</evidence>
<dbReference type="PROSITE" id="PS51327">
    <property type="entry name" value="DICER_DSRBF"/>
    <property type="match status" value="1"/>
</dbReference>
<feature type="domain" description="Helicase ATP-binding" evidence="19">
    <location>
        <begin position="64"/>
        <end position="243"/>
    </location>
</feature>
<dbReference type="Gene3D" id="2.170.260.10">
    <property type="entry name" value="paz domain"/>
    <property type="match status" value="1"/>
</dbReference>
<evidence type="ECO:0000256" key="14">
    <source>
        <dbReference type="ARBA" id="ARBA00035116"/>
    </source>
</evidence>
<evidence type="ECO:0000256" key="8">
    <source>
        <dbReference type="ARBA" id="ARBA00022801"/>
    </source>
</evidence>
<dbReference type="Gene3D" id="3.40.50.300">
    <property type="entry name" value="P-loop containing nucleotide triphosphate hydrolases"/>
    <property type="match status" value="2"/>
</dbReference>
<comment type="cofactor">
    <cofactor evidence="2">
        <name>Mg(2+)</name>
        <dbReference type="ChEBI" id="CHEBI:18420"/>
    </cofactor>
</comment>
<evidence type="ECO:0000256" key="11">
    <source>
        <dbReference type="ARBA" id="ARBA00022842"/>
    </source>
</evidence>
<dbReference type="InterPro" id="IPR048512">
    <property type="entry name" value="Dicer_platform"/>
</dbReference>
<dbReference type="SMART" id="SM00487">
    <property type="entry name" value="DEXDc"/>
    <property type="match status" value="1"/>
</dbReference>
<keyword evidence="7" id="KW-0255">Endonuclease</keyword>
<sequence length="1353" mass="155222">MSSVMYQVDVVVLVVSFIFIIQVSTKLSTPESNKDFRHRRGNLEMEDPASEDGDFLPRPYQTELEEIATKKNTLIYLPTGSGKTFIAVRLIQRFRKSLDGEWGQGAKRTFFLVNTVPLVKQQQKVISELCPVKGVNGYSGEDRIDFWNKQKWDEELRQYQVIVMTSQILCDMLTHKYVKVSDINLLVCDECHHAIDDHPMRMVMKHFENCPKEFQPRVLGLTATLLNANVNLHRVEENLRKLETTFHATIATVNELGEVLTYSTNPSEFVIPYKSGTITSAAEEAVSLLIALEKFVLSVKLPDKQNQEDVKLLHGQKNITSDPKKTVKQVKNMISSIIEFIWELGIYGGNISVLAYIILLEQLKRRALTPDEELMYRCSITSLVEVRMVLDYAMSHEEGFEKVVKHSSDKVIQLLNVLKEYNPSVVQSDSKLNVNCNKNMLSGIIFVKKRFTAKVLYNLLKDVSEVNQEYAFLKHDFIVGFNINPYNNTREEYFTKKKSQQILLKFCNKDLNCLISTSIIEEGIDVSQCLLVLRFDQPEEYRSYIQSKGRARDPKSSFVILIEEKNHDKFMKKYKEFQKIEQHIQNMLVGKSDTRCEPTAREITKCLYDDEDIPPYVTEHGNRLSAVSAISLLNRYCSCLPHDQYTIITPMWIKEEKMNRVVITILLPLSCPIKEPIKGQPMLDLKNAKRSAALKACQKLHQAGELDPITILPKAYGKVNYEEHDIKGCFLNWPWDDDEDERHVNLPYSGSKRRVRKHARVYPQSLDGPVDWNCGEQTFYLHVIEHQTMFEEPKDSRERALYNILQSNEGYGFLTNNALPKLCDFPMFLSVGELMTSIKLNYAVIKLNLDLFEFIKQFHFFIFDQVLEVAKKFVVFDGTKNNLYVVPVDKLRDGYDINWDVIQKYRDIPPVAPPALETRKSLHVTKDSYVGKVVTPWYRATIFPDRYIVSDVLEYMSPLSYFETDSFGTYADYYMSKYNLEVVASKEQPLLEVRNFGTRVNCLMPRSATIKAFTEKQKKLVSAAQGDDKPKNFAENFIPEFCVQYEFPGVLWYKATVLPSVIHRVFMLLVAEELRVEIAAATNYGQLILAKDENWLPLEVDLQIAMTSLLSQIESSDTESALRNTVDRINNPIDEAARKPLKIISMKESVYQLQKQKIDKEYPWEERKEPIDIERNLSTVTVMDIECYDEFITAPMFSGPEGGVIGSPLNNAPPTSAAILPPPIVYNDKIELLQRRPAGRGPELRELLSAITTANSNDAFDLERAETLGDAFLKYAASLYLFHKFPALNEGQLTNIKCRLIGNRNLYYAGEKVRLGGRMKIESFSPKCDFLVPGFFAPKSVKEFIENNQVSSS</sequence>
<dbReference type="PROSITE" id="PS50821">
    <property type="entry name" value="PAZ"/>
    <property type="match status" value="1"/>
</dbReference>
<dbReference type="InterPro" id="IPR006935">
    <property type="entry name" value="Helicase/UvrB_N"/>
</dbReference>
<organism evidence="22 23">
    <name type="scientific">Iphiclides podalirius</name>
    <name type="common">scarce swallowtail</name>
    <dbReference type="NCBI Taxonomy" id="110791"/>
    <lineage>
        <taxon>Eukaryota</taxon>
        <taxon>Metazoa</taxon>
        <taxon>Ecdysozoa</taxon>
        <taxon>Arthropoda</taxon>
        <taxon>Hexapoda</taxon>
        <taxon>Insecta</taxon>
        <taxon>Pterygota</taxon>
        <taxon>Neoptera</taxon>
        <taxon>Endopterygota</taxon>
        <taxon>Lepidoptera</taxon>
        <taxon>Glossata</taxon>
        <taxon>Ditrysia</taxon>
        <taxon>Papilionoidea</taxon>
        <taxon>Papilionidae</taxon>
        <taxon>Papilioninae</taxon>
        <taxon>Iphiclides</taxon>
    </lineage>
</organism>
<keyword evidence="3" id="KW-0540">Nuclease</keyword>
<evidence type="ECO:0000256" key="1">
    <source>
        <dbReference type="ARBA" id="ARBA00001936"/>
    </source>
</evidence>